<evidence type="ECO:0000259" key="1">
    <source>
        <dbReference type="Pfam" id="PF00535"/>
    </source>
</evidence>
<dbReference type="CDD" id="cd06433">
    <property type="entry name" value="GT_2_WfgS_like"/>
    <property type="match status" value="1"/>
</dbReference>
<dbReference type="AlphaFoldDB" id="A0A4Z0V428"/>
<sequence>MQPLFSIITVTYNAEDVLPATLKSIKEQTCHLYELIIIDGKSSDATVKIVQDANINNTEIVSEKDRGIYDAMNKGLGLAQGDYVIFLNAGDSFHSKETLEHLADAIMDNDYPGIVYGQTDIVDKDRNRLGDRHLLAPEVLTLDSFKDGMLVCHQAFCVLRKITNNYDTRIRYSADYEWCIRCLQRSHRNYYLNETVIDFLHGGTTTQHHVASLIERFNIMSHYYGLLPTLFIHMKKVISHIGKKIGVR</sequence>
<protein>
    <submittedName>
        <fullName evidence="2">Glycosyltransferase</fullName>
    </submittedName>
</protein>
<evidence type="ECO:0000313" key="2">
    <source>
        <dbReference type="EMBL" id="TGG36668.1"/>
    </source>
</evidence>
<organism evidence="2 3">
    <name type="scientific">Duncaniella freteri</name>
    <dbReference type="NCBI Taxonomy" id="2530391"/>
    <lineage>
        <taxon>Bacteria</taxon>
        <taxon>Pseudomonadati</taxon>
        <taxon>Bacteroidota</taxon>
        <taxon>Bacteroidia</taxon>
        <taxon>Bacteroidales</taxon>
        <taxon>Muribaculaceae</taxon>
        <taxon>Duncaniella</taxon>
    </lineage>
</organism>
<reference evidence="2 3" key="1">
    <citation type="submission" date="2019-02" db="EMBL/GenBank/DDBJ databases">
        <title>Isolation and identification of novel species under the genus Muribaculum.</title>
        <authorList>
            <person name="Miyake S."/>
            <person name="Ding Y."/>
            <person name="Low A."/>
            <person name="Soh M."/>
            <person name="Seedorf H."/>
        </authorList>
    </citation>
    <scope>NUCLEOTIDE SEQUENCE [LARGE SCALE GENOMIC DNA]</scope>
    <source>
        <strain evidence="2 3">TLL-A3</strain>
    </source>
</reference>
<proteinExistence type="predicted"/>
<comment type="caution">
    <text evidence="2">The sequence shown here is derived from an EMBL/GenBank/DDBJ whole genome shotgun (WGS) entry which is preliminary data.</text>
</comment>
<gene>
    <name evidence="2" type="ORF">EZ315_12595</name>
</gene>
<name>A0A4Z0V428_9BACT</name>
<evidence type="ECO:0000313" key="3">
    <source>
        <dbReference type="Proteomes" id="UP000297635"/>
    </source>
</evidence>
<dbReference type="InterPro" id="IPR001173">
    <property type="entry name" value="Glyco_trans_2-like"/>
</dbReference>
<dbReference type="Pfam" id="PF00535">
    <property type="entry name" value="Glycos_transf_2"/>
    <property type="match status" value="1"/>
</dbReference>
<dbReference type="SUPFAM" id="SSF53448">
    <property type="entry name" value="Nucleotide-diphospho-sugar transferases"/>
    <property type="match status" value="1"/>
</dbReference>
<dbReference type="Gene3D" id="3.90.550.10">
    <property type="entry name" value="Spore Coat Polysaccharide Biosynthesis Protein SpsA, Chain A"/>
    <property type="match status" value="1"/>
</dbReference>
<accession>A0A4Z0V428</accession>
<dbReference type="RefSeq" id="WP_135472383.1">
    <property type="nucleotide sequence ID" value="NZ_CASGTF010000031.1"/>
</dbReference>
<feature type="domain" description="Glycosyltransferase 2-like" evidence="1">
    <location>
        <begin position="6"/>
        <end position="161"/>
    </location>
</feature>
<keyword evidence="2" id="KW-0808">Transferase</keyword>
<dbReference type="EMBL" id="SJSA01000002">
    <property type="protein sequence ID" value="TGG36668.1"/>
    <property type="molecule type" value="Genomic_DNA"/>
</dbReference>
<dbReference type="PANTHER" id="PTHR22916">
    <property type="entry name" value="GLYCOSYLTRANSFERASE"/>
    <property type="match status" value="1"/>
</dbReference>
<keyword evidence="3" id="KW-1185">Reference proteome</keyword>
<dbReference type="GO" id="GO:0016758">
    <property type="term" value="F:hexosyltransferase activity"/>
    <property type="evidence" value="ECO:0007669"/>
    <property type="project" value="UniProtKB-ARBA"/>
</dbReference>
<dbReference type="PANTHER" id="PTHR22916:SF3">
    <property type="entry name" value="UDP-GLCNAC:BETAGAL BETA-1,3-N-ACETYLGLUCOSAMINYLTRANSFERASE-LIKE PROTEIN 1"/>
    <property type="match status" value="1"/>
</dbReference>
<dbReference type="InterPro" id="IPR029044">
    <property type="entry name" value="Nucleotide-diphossugar_trans"/>
</dbReference>
<dbReference type="Proteomes" id="UP000297635">
    <property type="component" value="Unassembled WGS sequence"/>
</dbReference>
<dbReference type="GeneID" id="82150632"/>